<evidence type="ECO:0000313" key="1">
    <source>
        <dbReference type="EMBL" id="WBO85066.1"/>
    </source>
</evidence>
<evidence type="ECO:0000313" key="2">
    <source>
        <dbReference type="Proteomes" id="UP001211872"/>
    </source>
</evidence>
<dbReference type="EMBL" id="CP115396">
    <property type="protein sequence ID" value="WBO85066.1"/>
    <property type="molecule type" value="Genomic_DNA"/>
</dbReference>
<proteinExistence type="predicted"/>
<gene>
    <name evidence="1" type="ORF">O9Z63_02230</name>
</gene>
<name>A0ABY7PQC7_9BACT</name>
<dbReference type="RefSeq" id="WP_270127643.1">
    <property type="nucleotide sequence ID" value="NZ_CP115396.1"/>
</dbReference>
<keyword evidence="2" id="KW-1185">Reference proteome</keyword>
<protein>
    <submittedName>
        <fullName evidence="1">Uncharacterized protein</fullName>
    </submittedName>
</protein>
<organism evidence="1 2">
    <name type="scientific">Hymenobacter yonginensis</name>
    <dbReference type="NCBI Taxonomy" id="748197"/>
    <lineage>
        <taxon>Bacteria</taxon>
        <taxon>Pseudomonadati</taxon>
        <taxon>Bacteroidota</taxon>
        <taxon>Cytophagia</taxon>
        <taxon>Cytophagales</taxon>
        <taxon>Hymenobacteraceae</taxon>
        <taxon>Hymenobacter</taxon>
    </lineage>
</organism>
<reference evidence="1 2" key="1">
    <citation type="journal article" date="2011" name="Int. J. Syst. Evol. Microbiol.">
        <title>Hymenobacter yonginensis sp. nov., isolated from a mesotrophic artificial lake.</title>
        <authorList>
            <person name="Joung Y."/>
            <person name="Cho S.H."/>
            <person name="Kim H."/>
            <person name="Kim S.B."/>
            <person name="Joh K."/>
        </authorList>
    </citation>
    <scope>NUCLEOTIDE SEQUENCE [LARGE SCALE GENOMIC DNA]</scope>
    <source>
        <strain evidence="1 2">KCTC 22745</strain>
    </source>
</reference>
<sequence>MKLLYLPLLLLPLAGYSQSTKLEISLAQQVLPAAGSAFHFDKLVDARPDRTSIGSVHRGLDNHLVPATLGGSLETELTPMLRQALPAGPATRPLVVRIYTLAVHETITAMSETGSAEVEMDFLEATGPDTYRLLLSVSELVEGKGLDVTNKHPDNIRRALQQGLQRLAAAAPPASAPTLTWAQVLAGEEGALPRFPVQTQPLQRGIYRSFEEFRQNAPTLTAGPFELQRKTRKGAQWAGTEEVEAWYLHLSDDQPRRLVRGAWGLSDGQNAYIFFQGRYLPLQAADKYYSFTGHRQPDGSNVLAGAMLGGLAGAAIAGSIGTNQPQLYELRLASGRIATSLQPVGADGFAAADTAAIYLYRRADAGPAAPLRVLVDGKEAGQLGPGQYLAFSWRDKRRDMAICVQGEQEKCHTFMPLFGTTTFLACAPGSSTTAPTVQPVAAKEGLFQLKHIKAREKRPAN</sequence>
<accession>A0ABY7PQC7</accession>
<dbReference type="Proteomes" id="UP001211872">
    <property type="component" value="Chromosome"/>
</dbReference>